<dbReference type="InterPro" id="IPR035965">
    <property type="entry name" value="PAS-like_dom_sf"/>
</dbReference>
<dbReference type="Gene3D" id="3.30.450.20">
    <property type="entry name" value="PAS domain"/>
    <property type="match status" value="1"/>
</dbReference>
<dbReference type="Pfam" id="PF13426">
    <property type="entry name" value="PAS_9"/>
    <property type="match status" value="1"/>
</dbReference>
<dbReference type="Gene3D" id="3.30.565.10">
    <property type="entry name" value="Histidine kinase-like ATPase, C-terminal domain"/>
    <property type="match status" value="1"/>
</dbReference>
<comment type="catalytic activity">
    <reaction evidence="1">
        <text>ATP + protein L-histidine = ADP + protein N-phospho-L-histidine.</text>
        <dbReference type="EC" id="2.7.13.3"/>
    </reaction>
</comment>
<evidence type="ECO:0000256" key="3">
    <source>
        <dbReference type="ARBA" id="ARBA00022553"/>
    </source>
</evidence>
<dbReference type="Pfam" id="PF02518">
    <property type="entry name" value="HATPase_c"/>
    <property type="match status" value="1"/>
</dbReference>
<proteinExistence type="predicted"/>
<protein>
    <recommendedName>
        <fullName evidence="2">histidine kinase</fullName>
        <ecNumber evidence="2">2.7.13.3</ecNumber>
    </recommendedName>
</protein>
<dbReference type="InterPro" id="IPR000014">
    <property type="entry name" value="PAS"/>
</dbReference>
<evidence type="ECO:0000259" key="6">
    <source>
        <dbReference type="PROSITE" id="PS50113"/>
    </source>
</evidence>
<dbReference type="NCBIfam" id="TIGR00229">
    <property type="entry name" value="sensory_box"/>
    <property type="match status" value="1"/>
</dbReference>
<dbReference type="GO" id="GO:0004673">
    <property type="term" value="F:protein histidine kinase activity"/>
    <property type="evidence" value="ECO:0007669"/>
    <property type="project" value="UniProtKB-EC"/>
</dbReference>
<evidence type="ECO:0000256" key="5">
    <source>
        <dbReference type="ARBA" id="ARBA00022777"/>
    </source>
</evidence>
<dbReference type="PANTHER" id="PTHR43304">
    <property type="entry name" value="PHYTOCHROME-LIKE PROTEIN CPH1"/>
    <property type="match status" value="1"/>
</dbReference>
<dbReference type="STRING" id="279824.SAMN03080617_02639"/>
<reference evidence="8" key="1">
    <citation type="submission" date="2016-10" db="EMBL/GenBank/DDBJ databases">
        <authorList>
            <person name="Varghese N."/>
            <person name="Submissions S."/>
        </authorList>
    </citation>
    <scope>NUCLEOTIDE SEQUENCE [LARGE SCALE GENOMIC DNA]</scope>
    <source>
        <strain evidence="8">DSM 22703</strain>
    </source>
</reference>
<dbReference type="SUPFAM" id="SSF55785">
    <property type="entry name" value="PYP-like sensor domain (PAS domain)"/>
    <property type="match status" value="2"/>
</dbReference>
<dbReference type="EMBL" id="FMXE01000018">
    <property type="protein sequence ID" value="SDA83343.1"/>
    <property type="molecule type" value="Genomic_DNA"/>
</dbReference>
<dbReference type="EC" id="2.7.13.3" evidence="2"/>
<evidence type="ECO:0000256" key="4">
    <source>
        <dbReference type="ARBA" id="ARBA00022679"/>
    </source>
</evidence>
<dbReference type="PROSITE" id="PS50113">
    <property type="entry name" value="PAC"/>
    <property type="match status" value="1"/>
</dbReference>
<evidence type="ECO:0000256" key="2">
    <source>
        <dbReference type="ARBA" id="ARBA00012438"/>
    </source>
</evidence>
<dbReference type="InterPro" id="IPR003594">
    <property type="entry name" value="HATPase_dom"/>
</dbReference>
<accession>A0A1G5YLC0</accession>
<dbReference type="InterPro" id="IPR052162">
    <property type="entry name" value="Sensor_kinase/Photoreceptor"/>
</dbReference>
<dbReference type="AlphaFoldDB" id="A0A1G5YLC0"/>
<sequence length="199" mass="23045">MEKRYFTKEGQTVWIHLNGSAGWNQDGSLRHFIAQIENITDSKHAENELEERERKFKSIFNSTFQFIGFLDPDGTLLEVNETALDFSGTLADTGLGLSICRKIVEQHRGNIWAESAMDKGSVFHFTGSKELKDEAVLSLKYHPIQSLQVFLKPFHLLFHVFPKKNQSINFAFQQIKMVIELRLQCYPLLRNSDRLYHPN</sequence>
<dbReference type="InterPro" id="IPR000700">
    <property type="entry name" value="PAS-assoc_C"/>
</dbReference>
<keyword evidence="5" id="KW-0418">Kinase</keyword>
<name>A0A1G5YLC0_9BACT</name>
<feature type="domain" description="PAC" evidence="6">
    <location>
        <begin position="1"/>
        <end position="51"/>
    </location>
</feature>
<evidence type="ECO:0000313" key="7">
    <source>
        <dbReference type="EMBL" id="SDA83343.1"/>
    </source>
</evidence>
<dbReference type="OrthoDB" id="9766459at2"/>
<dbReference type="PANTHER" id="PTHR43304:SF1">
    <property type="entry name" value="PAC DOMAIN-CONTAINING PROTEIN"/>
    <property type="match status" value="1"/>
</dbReference>
<organism evidence="7 8">
    <name type="scientific">Algoriphagus alkaliphilus</name>
    <dbReference type="NCBI Taxonomy" id="279824"/>
    <lineage>
        <taxon>Bacteria</taxon>
        <taxon>Pseudomonadati</taxon>
        <taxon>Bacteroidota</taxon>
        <taxon>Cytophagia</taxon>
        <taxon>Cytophagales</taxon>
        <taxon>Cyclobacteriaceae</taxon>
        <taxon>Algoriphagus</taxon>
    </lineage>
</organism>
<keyword evidence="4" id="KW-0808">Transferase</keyword>
<evidence type="ECO:0000313" key="8">
    <source>
        <dbReference type="Proteomes" id="UP000198756"/>
    </source>
</evidence>
<gene>
    <name evidence="7" type="ORF">SAMN03080617_02639</name>
</gene>
<evidence type="ECO:0000256" key="1">
    <source>
        <dbReference type="ARBA" id="ARBA00000085"/>
    </source>
</evidence>
<keyword evidence="3" id="KW-0597">Phosphoprotein</keyword>
<dbReference type="Proteomes" id="UP000198756">
    <property type="component" value="Unassembled WGS sequence"/>
</dbReference>
<dbReference type="InterPro" id="IPR036890">
    <property type="entry name" value="HATPase_C_sf"/>
</dbReference>
<keyword evidence="8" id="KW-1185">Reference proteome</keyword>